<gene>
    <name evidence="1" type="ORF">DAPPUDRAFT_246720</name>
</gene>
<dbReference type="InParanoid" id="E9GR40"/>
<dbReference type="EMBL" id="GL732559">
    <property type="protein sequence ID" value="EFX77943.1"/>
    <property type="molecule type" value="Genomic_DNA"/>
</dbReference>
<dbReference type="AlphaFoldDB" id="E9GR40"/>
<reference evidence="1 2" key="1">
    <citation type="journal article" date="2011" name="Science">
        <title>The ecoresponsive genome of Daphnia pulex.</title>
        <authorList>
            <person name="Colbourne J.K."/>
            <person name="Pfrender M.E."/>
            <person name="Gilbert D."/>
            <person name="Thomas W.K."/>
            <person name="Tucker A."/>
            <person name="Oakley T.H."/>
            <person name="Tokishita S."/>
            <person name="Aerts A."/>
            <person name="Arnold G.J."/>
            <person name="Basu M.K."/>
            <person name="Bauer D.J."/>
            <person name="Caceres C.E."/>
            <person name="Carmel L."/>
            <person name="Casola C."/>
            <person name="Choi J.H."/>
            <person name="Detter J.C."/>
            <person name="Dong Q."/>
            <person name="Dusheyko S."/>
            <person name="Eads B.D."/>
            <person name="Frohlich T."/>
            <person name="Geiler-Samerotte K.A."/>
            <person name="Gerlach D."/>
            <person name="Hatcher P."/>
            <person name="Jogdeo S."/>
            <person name="Krijgsveld J."/>
            <person name="Kriventseva E.V."/>
            <person name="Kultz D."/>
            <person name="Laforsch C."/>
            <person name="Lindquist E."/>
            <person name="Lopez J."/>
            <person name="Manak J.R."/>
            <person name="Muller J."/>
            <person name="Pangilinan J."/>
            <person name="Patwardhan R.P."/>
            <person name="Pitluck S."/>
            <person name="Pritham E.J."/>
            <person name="Rechtsteiner A."/>
            <person name="Rho M."/>
            <person name="Rogozin I.B."/>
            <person name="Sakarya O."/>
            <person name="Salamov A."/>
            <person name="Schaack S."/>
            <person name="Shapiro H."/>
            <person name="Shiga Y."/>
            <person name="Skalitzky C."/>
            <person name="Smith Z."/>
            <person name="Souvorov A."/>
            <person name="Sung W."/>
            <person name="Tang Z."/>
            <person name="Tsuchiya D."/>
            <person name="Tu H."/>
            <person name="Vos H."/>
            <person name="Wang M."/>
            <person name="Wolf Y.I."/>
            <person name="Yamagata H."/>
            <person name="Yamada T."/>
            <person name="Ye Y."/>
            <person name="Shaw J.R."/>
            <person name="Andrews J."/>
            <person name="Crease T.J."/>
            <person name="Tang H."/>
            <person name="Lucas S.M."/>
            <person name="Robertson H.M."/>
            <person name="Bork P."/>
            <person name="Koonin E.V."/>
            <person name="Zdobnov E.M."/>
            <person name="Grigoriev I.V."/>
            <person name="Lynch M."/>
            <person name="Boore J.L."/>
        </authorList>
    </citation>
    <scope>NUCLEOTIDE SEQUENCE [LARGE SCALE GENOMIC DNA]</scope>
</reference>
<organism evidence="1 2">
    <name type="scientific">Daphnia pulex</name>
    <name type="common">Water flea</name>
    <dbReference type="NCBI Taxonomy" id="6669"/>
    <lineage>
        <taxon>Eukaryota</taxon>
        <taxon>Metazoa</taxon>
        <taxon>Ecdysozoa</taxon>
        <taxon>Arthropoda</taxon>
        <taxon>Crustacea</taxon>
        <taxon>Branchiopoda</taxon>
        <taxon>Diplostraca</taxon>
        <taxon>Cladocera</taxon>
        <taxon>Anomopoda</taxon>
        <taxon>Daphniidae</taxon>
        <taxon>Daphnia</taxon>
    </lineage>
</organism>
<keyword evidence="2" id="KW-1185">Reference proteome</keyword>
<protein>
    <submittedName>
        <fullName evidence="1">Uncharacterized protein</fullName>
    </submittedName>
</protein>
<sequence length="207" mass="23403">MPTEVKNIMAAANMSMEDIASGLIHKNDNETLSKACEATLLRCVTSTFNVADNPSCFLLAFEVVLAQNVLQRKNNVAGYESLSLSGIAVSNPGCEFGRLIEGRPIHRWIRLARWLHLYGEGDADQGSIFWKRFVRPTVVSFFTTKLTDWVTGQDQHRRHLTATQSCLSSLRSICYLKIILYLIRMLAMKPLTQNLIRFPQKRIDTPS</sequence>
<evidence type="ECO:0000313" key="2">
    <source>
        <dbReference type="Proteomes" id="UP000000305"/>
    </source>
</evidence>
<name>E9GR40_DAPPU</name>
<dbReference type="Proteomes" id="UP000000305">
    <property type="component" value="Unassembled WGS sequence"/>
</dbReference>
<proteinExistence type="predicted"/>
<evidence type="ECO:0000313" key="1">
    <source>
        <dbReference type="EMBL" id="EFX77943.1"/>
    </source>
</evidence>
<dbReference type="KEGG" id="dpx:DAPPUDRAFT_246720"/>
<accession>E9GR40</accession>
<dbReference type="HOGENOM" id="CLU_1327571_0_0_1"/>